<dbReference type="InterPro" id="IPR041916">
    <property type="entry name" value="Anti_sigma_zinc_sf"/>
</dbReference>
<evidence type="ECO:0000313" key="3">
    <source>
        <dbReference type="EMBL" id="VAW35509.1"/>
    </source>
</evidence>
<keyword evidence="1" id="KW-0812">Transmembrane</keyword>
<feature type="transmembrane region" description="Helical" evidence="1">
    <location>
        <begin position="77"/>
        <end position="101"/>
    </location>
</feature>
<keyword evidence="1" id="KW-1133">Transmembrane helix</keyword>
<dbReference type="EMBL" id="UOEU01000589">
    <property type="protein sequence ID" value="VAW35509.1"/>
    <property type="molecule type" value="Genomic_DNA"/>
</dbReference>
<proteinExistence type="predicted"/>
<organism evidence="3">
    <name type="scientific">hydrothermal vent metagenome</name>
    <dbReference type="NCBI Taxonomy" id="652676"/>
    <lineage>
        <taxon>unclassified sequences</taxon>
        <taxon>metagenomes</taxon>
        <taxon>ecological metagenomes</taxon>
    </lineage>
</organism>
<feature type="transmembrane region" description="Helical" evidence="1">
    <location>
        <begin position="149"/>
        <end position="167"/>
    </location>
</feature>
<evidence type="ECO:0000256" key="1">
    <source>
        <dbReference type="SAM" id="Phobius"/>
    </source>
</evidence>
<reference evidence="3" key="1">
    <citation type="submission" date="2018-06" db="EMBL/GenBank/DDBJ databases">
        <authorList>
            <person name="Zhirakovskaya E."/>
        </authorList>
    </citation>
    <scope>NUCLEOTIDE SEQUENCE</scope>
</reference>
<feature type="domain" description="Putative zinc-finger" evidence="2">
    <location>
        <begin position="10"/>
        <end position="37"/>
    </location>
</feature>
<dbReference type="Pfam" id="PF13490">
    <property type="entry name" value="zf-HC2"/>
    <property type="match status" value="1"/>
</dbReference>
<accession>A0A3B0VFA4</accession>
<evidence type="ECO:0000259" key="2">
    <source>
        <dbReference type="Pfam" id="PF13490"/>
    </source>
</evidence>
<dbReference type="AlphaFoldDB" id="A0A3B0VFA4"/>
<sequence length="184" mass="20391">MEHERYYMLMMDTLDGELTIEQQAEMESHLRACPDCRQEWQAILTIDTLFRQAPMLSPAAGFTQRTVARLPNRRARLWAISIIYVLLLLSGILPILLVVWAANSVVPLLSQPAFLDSTRQLIAQGVQLVGVVMTALFKGFGELIVQQPAVLGGLLVLAGTVFIWNGVYQQLVSQPTAVSIRGSN</sequence>
<protein>
    <recommendedName>
        <fullName evidence="2">Putative zinc-finger domain-containing protein</fullName>
    </recommendedName>
</protein>
<dbReference type="InterPro" id="IPR027383">
    <property type="entry name" value="Znf_put"/>
</dbReference>
<dbReference type="Gene3D" id="1.10.10.1320">
    <property type="entry name" value="Anti-sigma factor, zinc-finger domain"/>
    <property type="match status" value="1"/>
</dbReference>
<keyword evidence="1" id="KW-0472">Membrane</keyword>
<name>A0A3B0VFA4_9ZZZZ</name>
<gene>
    <name evidence="3" type="ORF">MNBD_CHLOROFLEXI01-2369</name>
</gene>
<feature type="transmembrane region" description="Helical" evidence="1">
    <location>
        <begin position="121"/>
        <end position="137"/>
    </location>
</feature>